<dbReference type="PROSITE" id="PS50263">
    <property type="entry name" value="CN_HYDROLASE"/>
    <property type="match status" value="1"/>
</dbReference>
<dbReference type="SUPFAM" id="SSF56317">
    <property type="entry name" value="Carbon-nitrogen hydrolase"/>
    <property type="match status" value="1"/>
</dbReference>
<proteinExistence type="predicted"/>
<reference evidence="3" key="1">
    <citation type="submission" date="2021-02" db="EMBL/GenBank/DDBJ databases">
        <authorList>
            <person name="Nowell W R."/>
        </authorList>
    </citation>
    <scope>NUCLEOTIDE SEQUENCE</scope>
</reference>
<dbReference type="PANTHER" id="PTHR43674:SF16">
    <property type="entry name" value="CARBON-NITROGEN FAMILY, PUTATIVE (AFU_ORTHOLOGUE AFUA_5G02350)-RELATED"/>
    <property type="match status" value="1"/>
</dbReference>
<sequence>MNADIALMPEMWNIGYSSLFPGYNASHEQPVRDWLELAVDRSSSYIAHFRALALELNMAIGVTYLEKHANGTLPPKNSLTLIDRLGREILHYSKVHTCDWTALEALTYPGNKFYVATLTTVMNVSLQVGVMICYDREQPESARILMLQGAELILIPNACFLDPIRLAELQVRAFENALVTAMVNYPAPLYNGWSSGYDVDGHLLNTTNDQSGIVMITFNMTRTREYRMTTIFGDAFRRPQRYGDLIKFEKMSDFKATNFYGRNRLF</sequence>
<feature type="domain" description="CN hydrolase" evidence="2">
    <location>
        <begin position="1"/>
        <end position="220"/>
    </location>
</feature>
<dbReference type="AlphaFoldDB" id="A0A814BZ99"/>
<dbReference type="Proteomes" id="UP000663870">
    <property type="component" value="Unassembled WGS sequence"/>
</dbReference>
<dbReference type="EMBL" id="CAJNOH010000185">
    <property type="protein sequence ID" value="CAF0933120.1"/>
    <property type="molecule type" value="Genomic_DNA"/>
</dbReference>
<protein>
    <recommendedName>
        <fullName evidence="2">CN hydrolase domain-containing protein</fullName>
    </recommendedName>
</protein>
<name>A0A814BZ99_9BILA</name>
<accession>A0A814BZ99</accession>
<organism evidence="3 5">
    <name type="scientific">Rotaria sordida</name>
    <dbReference type="NCBI Taxonomy" id="392033"/>
    <lineage>
        <taxon>Eukaryota</taxon>
        <taxon>Metazoa</taxon>
        <taxon>Spiralia</taxon>
        <taxon>Gnathifera</taxon>
        <taxon>Rotifera</taxon>
        <taxon>Eurotatoria</taxon>
        <taxon>Bdelloidea</taxon>
        <taxon>Philodinida</taxon>
        <taxon>Philodinidae</taxon>
        <taxon>Rotaria</taxon>
    </lineage>
</organism>
<gene>
    <name evidence="4" type="ORF">JXQ802_LOCUS42618</name>
    <name evidence="3" type="ORF">PYM288_LOCUS11163</name>
</gene>
<evidence type="ECO:0000256" key="1">
    <source>
        <dbReference type="ARBA" id="ARBA00022801"/>
    </source>
</evidence>
<dbReference type="InterPro" id="IPR003010">
    <property type="entry name" value="C-N_Hydrolase"/>
</dbReference>
<keyword evidence="6" id="KW-1185">Reference proteome</keyword>
<dbReference type="InterPro" id="IPR050345">
    <property type="entry name" value="Aliph_Amidase/BUP"/>
</dbReference>
<evidence type="ECO:0000313" key="5">
    <source>
        <dbReference type="Proteomes" id="UP000663854"/>
    </source>
</evidence>
<dbReference type="Proteomes" id="UP000663854">
    <property type="component" value="Unassembled WGS sequence"/>
</dbReference>
<dbReference type="InterPro" id="IPR036526">
    <property type="entry name" value="C-N_Hydrolase_sf"/>
</dbReference>
<evidence type="ECO:0000313" key="6">
    <source>
        <dbReference type="Proteomes" id="UP000663870"/>
    </source>
</evidence>
<dbReference type="EMBL" id="CAJNOL010002904">
    <property type="protein sequence ID" value="CAF1536307.1"/>
    <property type="molecule type" value="Genomic_DNA"/>
</dbReference>
<dbReference type="GO" id="GO:0016811">
    <property type="term" value="F:hydrolase activity, acting on carbon-nitrogen (but not peptide) bonds, in linear amides"/>
    <property type="evidence" value="ECO:0007669"/>
    <property type="project" value="TreeGrafter"/>
</dbReference>
<evidence type="ECO:0000313" key="4">
    <source>
        <dbReference type="EMBL" id="CAF1536307.1"/>
    </source>
</evidence>
<comment type="caution">
    <text evidence="3">The sequence shown here is derived from an EMBL/GenBank/DDBJ whole genome shotgun (WGS) entry which is preliminary data.</text>
</comment>
<dbReference type="CDD" id="cd07197">
    <property type="entry name" value="nitrilase"/>
    <property type="match status" value="1"/>
</dbReference>
<keyword evidence="1" id="KW-0378">Hydrolase</keyword>
<dbReference type="Pfam" id="PF00795">
    <property type="entry name" value="CN_hydrolase"/>
    <property type="match status" value="1"/>
</dbReference>
<evidence type="ECO:0000313" key="3">
    <source>
        <dbReference type="EMBL" id="CAF0933120.1"/>
    </source>
</evidence>
<dbReference type="Gene3D" id="3.60.110.10">
    <property type="entry name" value="Carbon-nitrogen hydrolase"/>
    <property type="match status" value="1"/>
</dbReference>
<evidence type="ECO:0000259" key="2">
    <source>
        <dbReference type="PROSITE" id="PS50263"/>
    </source>
</evidence>
<dbReference type="PANTHER" id="PTHR43674">
    <property type="entry name" value="NITRILASE C965.09-RELATED"/>
    <property type="match status" value="1"/>
</dbReference>